<dbReference type="Proteomes" id="UP000515152">
    <property type="component" value="Chromosome 3"/>
</dbReference>
<protein>
    <submittedName>
        <fullName evidence="13">Transmembrane emp24 domain-containing protein 6-like</fullName>
    </submittedName>
</protein>
<dbReference type="GeneID" id="105900731"/>
<keyword evidence="3 8" id="KW-0812">Transmembrane</keyword>
<dbReference type="PANTHER" id="PTHR22811">
    <property type="entry name" value="TRANSMEMBRANE EMP24 DOMAIN-CONTAINING PROTEIN"/>
    <property type="match status" value="1"/>
</dbReference>
<accession>A0A6P3VYR6</accession>
<dbReference type="InterPro" id="IPR015720">
    <property type="entry name" value="Emp24-like"/>
</dbReference>
<dbReference type="AlphaFoldDB" id="A0A6P3VYR6"/>
<evidence type="ECO:0000256" key="7">
    <source>
        <dbReference type="ARBA" id="ARBA00023136"/>
    </source>
</evidence>
<feature type="chain" id="PRO_5028310873" evidence="10">
    <location>
        <begin position="26"/>
        <end position="239"/>
    </location>
</feature>
<dbReference type="OrthoDB" id="10037706at2759"/>
<feature type="signal peptide" evidence="10">
    <location>
        <begin position="1"/>
        <end position="25"/>
    </location>
</feature>
<dbReference type="PROSITE" id="PS50866">
    <property type="entry name" value="GOLD"/>
    <property type="match status" value="1"/>
</dbReference>
<evidence type="ECO:0000313" key="12">
    <source>
        <dbReference type="Proteomes" id="UP000515152"/>
    </source>
</evidence>
<comment type="similarity">
    <text evidence="2 8">Belongs to the EMP24/GP25L family.</text>
</comment>
<keyword evidence="6 9" id="KW-1133">Transmembrane helix</keyword>
<evidence type="ECO:0000256" key="9">
    <source>
        <dbReference type="SAM" id="Phobius"/>
    </source>
</evidence>
<gene>
    <name evidence="13" type="primary">LOC105900731</name>
</gene>
<feature type="transmembrane region" description="Helical" evidence="9">
    <location>
        <begin position="204"/>
        <end position="226"/>
    </location>
</feature>
<dbReference type="RefSeq" id="XP_012683542.2">
    <property type="nucleotide sequence ID" value="XM_012828088.2"/>
</dbReference>
<sequence length="239" mass="27868">MPEHLWCRILLLLLLLLLVRPGIRAQKTEPSTGLFRGSDQYDFAILLPGSGYQCFWHFTHQSGRFYLTYMVQWVSGMSADRRLHVTVLSPDGLLVASLDEPSGQINFQTQETGFYQMCLGNFVNKYGNMQVYLDFGVYYEGMGDLEREDEREKYEEQLNSTISSIQMSASKLNTYVVNMWRFYNYGRMKRTTDHYLLVSNSNYISWWSAAQSIVILTAGYLQLFIIKQFFHTQTNKPRC</sequence>
<keyword evidence="12" id="KW-1185">Reference proteome</keyword>
<evidence type="ECO:0000256" key="5">
    <source>
        <dbReference type="ARBA" id="ARBA00022824"/>
    </source>
</evidence>
<organism evidence="12 13">
    <name type="scientific">Clupea harengus</name>
    <name type="common">Atlantic herring</name>
    <dbReference type="NCBI Taxonomy" id="7950"/>
    <lineage>
        <taxon>Eukaryota</taxon>
        <taxon>Metazoa</taxon>
        <taxon>Chordata</taxon>
        <taxon>Craniata</taxon>
        <taxon>Vertebrata</taxon>
        <taxon>Euteleostomi</taxon>
        <taxon>Actinopterygii</taxon>
        <taxon>Neopterygii</taxon>
        <taxon>Teleostei</taxon>
        <taxon>Clupei</taxon>
        <taxon>Clupeiformes</taxon>
        <taxon>Clupeoidei</taxon>
        <taxon>Clupeidae</taxon>
        <taxon>Clupea</taxon>
    </lineage>
</organism>
<evidence type="ECO:0000256" key="6">
    <source>
        <dbReference type="ARBA" id="ARBA00022989"/>
    </source>
</evidence>
<evidence type="ECO:0000256" key="3">
    <source>
        <dbReference type="ARBA" id="ARBA00022692"/>
    </source>
</evidence>
<evidence type="ECO:0000256" key="2">
    <source>
        <dbReference type="ARBA" id="ARBA00007104"/>
    </source>
</evidence>
<dbReference type="Pfam" id="PF01105">
    <property type="entry name" value="EMP24_GP25L"/>
    <property type="match status" value="1"/>
</dbReference>
<evidence type="ECO:0000313" key="13">
    <source>
        <dbReference type="RefSeq" id="XP_012683542.2"/>
    </source>
</evidence>
<evidence type="ECO:0000256" key="10">
    <source>
        <dbReference type="SAM" id="SignalP"/>
    </source>
</evidence>
<name>A0A6P3VYR6_CLUHA</name>
<evidence type="ECO:0000256" key="8">
    <source>
        <dbReference type="RuleBase" id="RU003827"/>
    </source>
</evidence>
<keyword evidence="7 9" id="KW-0472">Membrane</keyword>
<feature type="domain" description="GOLD" evidence="11">
    <location>
        <begin position="52"/>
        <end position="137"/>
    </location>
</feature>
<keyword evidence="4 10" id="KW-0732">Signal</keyword>
<evidence type="ECO:0000256" key="1">
    <source>
        <dbReference type="ARBA" id="ARBA00004115"/>
    </source>
</evidence>
<dbReference type="GO" id="GO:0005789">
    <property type="term" value="C:endoplasmic reticulum membrane"/>
    <property type="evidence" value="ECO:0007669"/>
    <property type="project" value="UniProtKB-SubCell"/>
</dbReference>
<keyword evidence="5" id="KW-0256">Endoplasmic reticulum</keyword>
<dbReference type="KEGG" id="char:105900731"/>
<reference evidence="13" key="1">
    <citation type="submission" date="2025-08" db="UniProtKB">
        <authorList>
            <consortium name="RefSeq"/>
        </authorList>
    </citation>
    <scope>IDENTIFICATION</scope>
</reference>
<evidence type="ECO:0000256" key="4">
    <source>
        <dbReference type="ARBA" id="ARBA00022729"/>
    </source>
</evidence>
<dbReference type="SMART" id="SM01190">
    <property type="entry name" value="EMP24_GP25L"/>
    <property type="match status" value="1"/>
</dbReference>
<dbReference type="InterPro" id="IPR009038">
    <property type="entry name" value="GOLD_dom"/>
</dbReference>
<comment type="subcellular location">
    <subcellularLocation>
        <location evidence="1">Endoplasmic reticulum membrane</location>
        <topology evidence="1">Single-pass type I membrane protein</topology>
    </subcellularLocation>
    <subcellularLocation>
        <location evidence="8">Membrane</location>
        <topology evidence="8">Single-pass type I membrane protein</topology>
    </subcellularLocation>
</comment>
<proteinExistence type="inferred from homology"/>
<evidence type="ECO:0000259" key="11">
    <source>
        <dbReference type="PROSITE" id="PS50866"/>
    </source>
</evidence>